<dbReference type="Gene3D" id="1.25.40.10">
    <property type="entry name" value="Tetratricopeptide repeat domain"/>
    <property type="match status" value="1"/>
</dbReference>
<sequence length="213" mass="22894">MVEARAVTLDQSALDELWDFSDPAASEAAFRNALDDSAYDDVERAELTTQLGRAIGLQGRFEEADAVLDEIDAEQDPTVAVRVLLERGRVLHSAGHAAMSVPLFEQAAELGEHLGEEFLAADAFHMLALADDGHAESWSRAGIEYASTAHTPRVQRWCVSLHGNLGWHLLGAGAAHRALVEFQLAEQWAARAGTPSQAAWAREGIEASRAAGG</sequence>
<keyword evidence="2" id="KW-1185">Reference proteome</keyword>
<evidence type="ECO:0000313" key="2">
    <source>
        <dbReference type="Proteomes" id="UP001304769"/>
    </source>
</evidence>
<evidence type="ECO:0000313" key="1">
    <source>
        <dbReference type="EMBL" id="MEA5454998.1"/>
    </source>
</evidence>
<name>A0ABU5T5P7_9MICC</name>
<organism evidence="1 2">
    <name type="scientific">Sinomonas terricola</name>
    <dbReference type="NCBI Taxonomy" id="3110330"/>
    <lineage>
        <taxon>Bacteria</taxon>
        <taxon>Bacillati</taxon>
        <taxon>Actinomycetota</taxon>
        <taxon>Actinomycetes</taxon>
        <taxon>Micrococcales</taxon>
        <taxon>Micrococcaceae</taxon>
        <taxon>Sinomonas</taxon>
    </lineage>
</organism>
<dbReference type="InterPro" id="IPR011990">
    <property type="entry name" value="TPR-like_helical_dom_sf"/>
</dbReference>
<comment type="caution">
    <text evidence="1">The sequence shown here is derived from an EMBL/GenBank/DDBJ whole genome shotgun (WGS) entry which is preliminary data.</text>
</comment>
<reference evidence="1 2" key="1">
    <citation type="submission" date="2023-12" db="EMBL/GenBank/DDBJ databases">
        <title>Sinomonas terricola sp. nov, isolated from litchi orchard soil in Guangdong, PR China.</title>
        <authorList>
            <person name="Jiaxin W."/>
            <person name="Yang Z."/>
            <person name="Honghui Z."/>
        </authorList>
    </citation>
    <scope>NUCLEOTIDE SEQUENCE [LARGE SCALE GENOMIC DNA]</scope>
    <source>
        <strain evidence="1 2">JGH33</strain>
    </source>
</reference>
<protein>
    <recommendedName>
        <fullName evidence="3">Tetratricopeptide repeat protein</fullName>
    </recommendedName>
</protein>
<accession>A0ABU5T5P7</accession>
<dbReference type="SUPFAM" id="SSF48452">
    <property type="entry name" value="TPR-like"/>
    <property type="match status" value="1"/>
</dbReference>
<gene>
    <name evidence="1" type="ORF">SPF06_09730</name>
</gene>
<proteinExistence type="predicted"/>
<dbReference type="Proteomes" id="UP001304769">
    <property type="component" value="Unassembled WGS sequence"/>
</dbReference>
<evidence type="ECO:0008006" key="3">
    <source>
        <dbReference type="Google" id="ProtNLM"/>
    </source>
</evidence>
<dbReference type="EMBL" id="JAYGGQ010000006">
    <property type="protein sequence ID" value="MEA5454998.1"/>
    <property type="molecule type" value="Genomic_DNA"/>
</dbReference>